<evidence type="ECO:0000313" key="3">
    <source>
        <dbReference type="Proteomes" id="UP000284731"/>
    </source>
</evidence>
<reference evidence="2 3" key="1">
    <citation type="submission" date="2018-08" db="EMBL/GenBank/DDBJ databases">
        <title>A genome reference for cultivated species of the human gut microbiota.</title>
        <authorList>
            <person name="Zou Y."/>
            <person name="Xue W."/>
            <person name="Luo G."/>
        </authorList>
    </citation>
    <scope>NUCLEOTIDE SEQUENCE [LARGE SCALE GENOMIC DNA]</scope>
    <source>
        <strain evidence="2 3">AF18-46</strain>
    </source>
</reference>
<dbReference type="Gene3D" id="2.60.40.10">
    <property type="entry name" value="Immunoglobulins"/>
    <property type="match status" value="2"/>
</dbReference>
<feature type="domain" description="NodB homology" evidence="1">
    <location>
        <begin position="276"/>
        <end position="470"/>
    </location>
</feature>
<dbReference type="Pfam" id="PF16403">
    <property type="entry name" value="Bact_surface_Ig-like"/>
    <property type="match status" value="2"/>
</dbReference>
<dbReference type="CDD" id="cd10944">
    <property type="entry name" value="CE4_SmPgdA_like"/>
    <property type="match status" value="1"/>
</dbReference>
<dbReference type="EMBL" id="QRWX01000002">
    <property type="protein sequence ID" value="RGT56337.1"/>
    <property type="molecule type" value="Genomic_DNA"/>
</dbReference>
<dbReference type="RefSeq" id="WP_118764834.1">
    <property type="nucleotide sequence ID" value="NZ_CABJCF010000002.1"/>
</dbReference>
<dbReference type="InterPro" id="IPR013783">
    <property type="entry name" value="Ig-like_fold"/>
</dbReference>
<proteinExistence type="predicted"/>
<dbReference type="PANTHER" id="PTHR10587">
    <property type="entry name" value="GLYCOSYL TRANSFERASE-RELATED"/>
    <property type="match status" value="1"/>
</dbReference>
<dbReference type="PANTHER" id="PTHR10587:SF125">
    <property type="entry name" value="POLYSACCHARIDE DEACETYLASE YHEN-RELATED"/>
    <property type="match status" value="1"/>
</dbReference>
<dbReference type="AlphaFoldDB" id="A0A412PFG8"/>
<comment type="caution">
    <text evidence="2">The sequence shown here is derived from an EMBL/GenBank/DDBJ whole genome shotgun (WGS) entry which is preliminary data.</text>
</comment>
<dbReference type="PROSITE" id="PS51677">
    <property type="entry name" value="NODB"/>
    <property type="match status" value="1"/>
</dbReference>
<dbReference type="GO" id="GO:0016810">
    <property type="term" value="F:hydrolase activity, acting on carbon-nitrogen (but not peptide) bonds"/>
    <property type="evidence" value="ECO:0007669"/>
    <property type="project" value="InterPro"/>
</dbReference>
<evidence type="ECO:0000259" key="1">
    <source>
        <dbReference type="PROSITE" id="PS51677"/>
    </source>
</evidence>
<dbReference type="InterPro" id="IPR032179">
    <property type="entry name" value="Cry22Aa_Ig-like"/>
</dbReference>
<organism evidence="2 3">
    <name type="scientific">Solobacterium moorei</name>
    <dbReference type="NCBI Taxonomy" id="102148"/>
    <lineage>
        <taxon>Bacteria</taxon>
        <taxon>Bacillati</taxon>
        <taxon>Bacillota</taxon>
        <taxon>Erysipelotrichia</taxon>
        <taxon>Erysipelotrichales</taxon>
        <taxon>Erysipelotrichaceae</taxon>
        <taxon>Solobacterium</taxon>
    </lineage>
</organism>
<evidence type="ECO:0000313" key="2">
    <source>
        <dbReference type="EMBL" id="RGT56337.1"/>
    </source>
</evidence>
<protein>
    <submittedName>
        <fullName evidence="2">DUF5011 domain-containing protein</fullName>
    </submittedName>
</protein>
<dbReference type="InterPro" id="IPR002509">
    <property type="entry name" value="NODB_dom"/>
</dbReference>
<gene>
    <name evidence="2" type="ORF">DWX20_05905</name>
</gene>
<accession>A0A412PFG8</accession>
<dbReference type="GO" id="GO:0005975">
    <property type="term" value="P:carbohydrate metabolic process"/>
    <property type="evidence" value="ECO:0007669"/>
    <property type="project" value="InterPro"/>
</dbReference>
<dbReference type="InterPro" id="IPR050248">
    <property type="entry name" value="Polysacc_deacetylase_ArnD"/>
</dbReference>
<dbReference type="Proteomes" id="UP000284731">
    <property type="component" value="Unassembled WGS sequence"/>
</dbReference>
<dbReference type="Pfam" id="PF01522">
    <property type="entry name" value="Polysacc_deac_1"/>
    <property type="match status" value="1"/>
</dbReference>
<dbReference type="Gene3D" id="3.20.20.370">
    <property type="entry name" value="Glycoside hydrolase/deacetylase"/>
    <property type="match status" value="1"/>
</dbReference>
<name>A0A412PFG8_9FIRM</name>
<sequence length="485" mass="53743">MNKKAIQKPLTKFLIFATVLFLFSASLVLLLNKWEVVIEVNGDQTTLVEYKSKYEDQGAVAYKQGTILTFLREKIDVESKGTVDTSKLGSYKIEYTAEKDGLKASQERTVVVQDTTPPKVTLTSNPDSYTLFNHPYEEEGYTAIDDFDGDLTDKVVREEKDGVVTYKVIDSHGNKATVERKIVYDDRKGPVITLVGGNDIIWIRGNEFADSYTAIDDLDGDITANTVVSGSVDVNTPGDYTLTYTCKDAHNNETTVQRIVHVQDLPANQIQAEDNKTIYLTFDDGPSAHTQRLLDVLAKYNIPATFFVTALQPDYIHMIQKEAQAGHVVAEHSYTHDYSNVYSSTDAFWNDFNAMNNIIYQQTGTYANLFRFPGGSSNTVSRNYTSGIMTALVRQAALKGYTYFDWNVSSGDAGGASTADEVFENVTTQVQNASANNRPSVVLQHDSKGFSVDAVERIIIWGLQNGYHFSSLTSGSFTAHHGVAN</sequence>
<dbReference type="InterPro" id="IPR011330">
    <property type="entry name" value="Glyco_hydro/deAcase_b/a-brl"/>
</dbReference>
<dbReference type="SUPFAM" id="SSF88713">
    <property type="entry name" value="Glycoside hydrolase/deacetylase"/>
    <property type="match status" value="1"/>
</dbReference>